<reference evidence="9 10" key="1">
    <citation type="submission" date="2016-10" db="EMBL/GenBank/DDBJ databases">
        <authorList>
            <person name="de Groot N.N."/>
        </authorList>
    </citation>
    <scope>NUCLEOTIDE SEQUENCE [LARGE SCALE GENOMIC DNA]</scope>
    <source>
        <strain evidence="9 10">Z108</strain>
    </source>
</reference>
<evidence type="ECO:0000256" key="5">
    <source>
        <dbReference type="ARBA" id="ARBA00022692"/>
    </source>
</evidence>
<evidence type="ECO:0000256" key="4">
    <source>
        <dbReference type="ARBA" id="ARBA00022475"/>
    </source>
</evidence>
<evidence type="ECO:0000256" key="6">
    <source>
        <dbReference type="ARBA" id="ARBA00022989"/>
    </source>
</evidence>
<dbReference type="GO" id="GO:0005886">
    <property type="term" value="C:plasma membrane"/>
    <property type="evidence" value="ECO:0007669"/>
    <property type="project" value="UniProtKB-SubCell"/>
</dbReference>
<keyword evidence="7 8" id="KW-0472">Membrane</keyword>
<feature type="transmembrane region" description="Helical" evidence="8">
    <location>
        <begin position="76"/>
        <end position="97"/>
    </location>
</feature>
<sequence>MKGINRKDMNDLRWLYWMAGIAGLFLTAGLAVSVGVVAIPETETMAVLASMLGLPVEAGIPQGHYDIIWELRMPRVILAALAGAGLALCGMVMQALVQNPLAEPYILGVASGASLGAVVVIMLGGSAVLAGMGVPAGAFAGAVAATVVVVLLAGRERSASAVRLILAGAVVSALFSALANLVVYLANDAEGMRSAAFWTMGSLAGARWDNLWLPGVAVLAAGVFFALRLRELNAMLLGEETAMTLGVDLARERRRYLALTALLTGIIVSACGIFGFVGLIVPHGVRMLLGADHRRVLPGVMLAGAVFLMLADMLCRVLLPSGELPIGIVTALVGAPLFMRLLFRDEGGLRC</sequence>
<comment type="subcellular location">
    <subcellularLocation>
        <location evidence="1">Cell membrane</location>
        <topology evidence="1">Multi-pass membrane protein</topology>
    </subcellularLocation>
</comment>
<keyword evidence="4" id="KW-1003">Cell membrane</keyword>
<dbReference type="GO" id="GO:0033214">
    <property type="term" value="P:siderophore-iron import into cell"/>
    <property type="evidence" value="ECO:0007669"/>
    <property type="project" value="TreeGrafter"/>
</dbReference>
<dbReference type="Gene3D" id="1.10.3470.10">
    <property type="entry name" value="ABC transporter involved in vitamin B12 uptake, BtuC"/>
    <property type="match status" value="1"/>
</dbReference>
<keyword evidence="3" id="KW-0813">Transport</keyword>
<evidence type="ECO:0000313" key="10">
    <source>
        <dbReference type="Proteomes" id="UP000183639"/>
    </source>
</evidence>
<feature type="transmembrane region" description="Helical" evidence="8">
    <location>
        <begin position="211"/>
        <end position="229"/>
    </location>
</feature>
<evidence type="ECO:0000256" key="1">
    <source>
        <dbReference type="ARBA" id="ARBA00004651"/>
    </source>
</evidence>
<feature type="transmembrane region" description="Helical" evidence="8">
    <location>
        <begin position="129"/>
        <end position="152"/>
    </location>
</feature>
<feature type="transmembrane region" description="Helical" evidence="8">
    <location>
        <begin position="104"/>
        <end position="123"/>
    </location>
</feature>
<dbReference type="GO" id="GO:0022857">
    <property type="term" value="F:transmembrane transporter activity"/>
    <property type="evidence" value="ECO:0007669"/>
    <property type="project" value="InterPro"/>
</dbReference>
<dbReference type="Pfam" id="PF01032">
    <property type="entry name" value="FecCD"/>
    <property type="match status" value="1"/>
</dbReference>
<comment type="similarity">
    <text evidence="2">Belongs to the binding-protein-dependent transport system permease family. FecCD subfamily.</text>
</comment>
<proteinExistence type="inferred from homology"/>
<evidence type="ECO:0000256" key="3">
    <source>
        <dbReference type="ARBA" id="ARBA00022448"/>
    </source>
</evidence>
<keyword evidence="5 8" id="KW-0812">Transmembrane</keyword>
<dbReference type="PANTHER" id="PTHR30472:SF25">
    <property type="entry name" value="ABC TRANSPORTER PERMEASE PROTEIN MJ0876-RELATED"/>
    <property type="match status" value="1"/>
</dbReference>
<dbReference type="InterPro" id="IPR037294">
    <property type="entry name" value="ABC_BtuC-like"/>
</dbReference>
<name>A0A1I3GH59_SELRU</name>
<feature type="transmembrane region" description="Helical" evidence="8">
    <location>
        <begin position="326"/>
        <end position="343"/>
    </location>
</feature>
<gene>
    <name evidence="9" type="ORF">SAMN04487861_12231</name>
</gene>
<protein>
    <submittedName>
        <fullName evidence="9">Iron complex transport system permease protein</fullName>
    </submittedName>
</protein>
<feature type="transmembrane region" description="Helical" evidence="8">
    <location>
        <begin position="164"/>
        <end position="186"/>
    </location>
</feature>
<feature type="transmembrane region" description="Helical" evidence="8">
    <location>
        <begin position="256"/>
        <end position="280"/>
    </location>
</feature>
<keyword evidence="6 8" id="KW-1133">Transmembrane helix</keyword>
<evidence type="ECO:0000256" key="8">
    <source>
        <dbReference type="SAM" id="Phobius"/>
    </source>
</evidence>
<feature type="transmembrane region" description="Helical" evidence="8">
    <location>
        <begin position="14"/>
        <end position="39"/>
    </location>
</feature>
<dbReference type="FunFam" id="1.10.3470.10:FF:000001">
    <property type="entry name" value="Vitamin B12 ABC transporter permease BtuC"/>
    <property type="match status" value="1"/>
</dbReference>
<dbReference type="SUPFAM" id="SSF81345">
    <property type="entry name" value="ABC transporter involved in vitamin B12 uptake, BtuC"/>
    <property type="match status" value="1"/>
</dbReference>
<accession>A0A1I3GH59</accession>
<organism evidence="9 10">
    <name type="scientific">Selenomonas ruminantium</name>
    <dbReference type="NCBI Taxonomy" id="971"/>
    <lineage>
        <taxon>Bacteria</taxon>
        <taxon>Bacillati</taxon>
        <taxon>Bacillota</taxon>
        <taxon>Negativicutes</taxon>
        <taxon>Selenomonadales</taxon>
        <taxon>Selenomonadaceae</taxon>
        <taxon>Selenomonas</taxon>
    </lineage>
</organism>
<dbReference type="InterPro" id="IPR000522">
    <property type="entry name" value="ABC_transptr_permease_BtuC"/>
</dbReference>
<evidence type="ECO:0000313" key="9">
    <source>
        <dbReference type="EMBL" id="SFI22582.1"/>
    </source>
</evidence>
<feature type="transmembrane region" description="Helical" evidence="8">
    <location>
        <begin position="300"/>
        <end position="319"/>
    </location>
</feature>
<dbReference type="Proteomes" id="UP000183639">
    <property type="component" value="Unassembled WGS sequence"/>
</dbReference>
<dbReference type="CDD" id="cd06550">
    <property type="entry name" value="TM_ABC_iron-siderophores_like"/>
    <property type="match status" value="1"/>
</dbReference>
<dbReference type="PANTHER" id="PTHR30472">
    <property type="entry name" value="FERRIC ENTEROBACTIN TRANSPORT SYSTEM PERMEASE PROTEIN"/>
    <property type="match status" value="1"/>
</dbReference>
<evidence type="ECO:0000256" key="2">
    <source>
        <dbReference type="ARBA" id="ARBA00007935"/>
    </source>
</evidence>
<evidence type="ECO:0000256" key="7">
    <source>
        <dbReference type="ARBA" id="ARBA00023136"/>
    </source>
</evidence>
<dbReference type="AlphaFoldDB" id="A0A1I3GH59"/>
<dbReference type="EMBL" id="FOQK01000022">
    <property type="protein sequence ID" value="SFI22582.1"/>
    <property type="molecule type" value="Genomic_DNA"/>
</dbReference>